<dbReference type="SUPFAM" id="SSF48613">
    <property type="entry name" value="Heme oxygenase-like"/>
    <property type="match status" value="1"/>
</dbReference>
<dbReference type="PANTHER" id="PTHR43198">
    <property type="entry name" value="BIFUNCTIONAL TH2 PROTEIN"/>
    <property type="match status" value="1"/>
</dbReference>
<dbReference type="FunFam" id="1.20.910.10:FF:000006">
    <property type="entry name" value="Bifunctional TH2 protein, mitochondrial"/>
    <property type="match status" value="1"/>
</dbReference>
<accession>A0ABD2ZWA1</accession>
<dbReference type="SUPFAM" id="SSF56784">
    <property type="entry name" value="HAD-like"/>
    <property type="match status" value="1"/>
</dbReference>
<proteinExistence type="predicted"/>
<organism evidence="2 3">
    <name type="scientific">Cinchona calisaya</name>
    <dbReference type="NCBI Taxonomy" id="153742"/>
    <lineage>
        <taxon>Eukaryota</taxon>
        <taxon>Viridiplantae</taxon>
        <taxon>Streptophyta</taxon>
        <taxon>Embryophyta</taxon>
        <taxon>Tracheophyta</taxon>
        <taxon>Spermatophyta</taxon>
        <taxon>Magnoliopsida</taxon>
        <taxon>eudicotyledons</taxon>
        <taxon>Gunneridae</taxon>
        <taxon>Pentapetalae</taxon>
        <taxon>asterids</taxon>
        <taxon>lamiids</taxon>
        <taxon>Gentianales</taxon>
        <taxon>Rubiaceae</taxon>
        <taxon>Cinchonoideae</taxon>
        <taxon>Cinchoneae</taxon>
        <taxon>Cinchona</taxon>
    </lineage>
</organism>
<name>A0ABD2ZWA1_9GENT</name>
<dbReference type="GO" id="GO:0006772">
    <property type="term" value="P:thiamine metabolic process"/>
    <property type="evidence" value="ECO:0007669"/>
    <property type="project" value="UniProtKB-ARBA"/>
</dbReference>
<dbReference type="InterPro" id="IPR016084">
    <property type="entry name" value="Haem_Oase-like_multi-hlx"/>
</dbReference>
<dbReference type="EMBL" id="JBJUIK010000007">
    <property type="protein sequence ID" value="KAL3523384.1"/>
    <property type="molecule type" value="Genomic_DNA"/>
</dbReference>
<dbReference type="InterPro" id="IPR036412">
    <property type="entry name" value="HAD-like_sf"/>
</dbReference>
<feature type="domain" description="Thiaminase-2/PQQC" evidence="1">
    <location>
        <begin position="202"/>
        <end position="288"/>
    </location>
</feature>
<feature type="domain" description="Thiaminase-2/PQQC" evidence="1">
    <location>
        <begin position="83"/>
        <end position="180"/>
    </location>
</feature>
<dbReference type="Gene3D" id="3.40.50.1000">
    <property type="entry name" value="HAD superfamily/HAD-like"/>
    <property type="match status" value="1"/>
</dbReference>
<keyword evidence="3" id="KW-1185">Reference proteome</keyword>
<dbReference type="Gene3D" id="1.20.910.10">
    <property type="entry name" value="Heme oxygenase-like"/>
    <property type="match status" value="1"/>
</dbReference>
<dbReference type="AlphaFoldDB" id="A0ABD2ZWA1"/>
<dbReference type="PANTHER" id="PTHR43198:SF2">
    <property type="entry name" value="SI:CH1073-67J19.1-RELATED"/>
    <property type="match status" value="1"/>
</dbReference>
<sequence>MRLLFQKPTTILINNFKAFHNFPSFSSSSSSTSRITGSSSLMATASNPKPPWASPPMIDNSVGVARKCWLKFKKESTLTLYSPLVVSMASGNLKLDTFRHYISQDVYFLKAFAQAYALAAECADDDDAKIGISQMRKSVLEKLKMHDSFVQEWGTDPVKESTINPATVKYTDFLLATASGKVECVKAPGKLVTPFEKTKVAAYTLGAITPCIRLYAVLGKELQALIDGSESTHRYKKWIDNYYSEGFQASALQTEDLLEKLSVTLTGEELAIVEKLYHRAMKLELEFFLAQPLVQQTVVPLSKQHKKMEDRLMIFSGFDLTFTEVDSSAILAEIAIITAPKSDQNQPENQIARMLSADLRKTWGVLSNEYTEEYEHCIDTILVTDRADNFDYDRLRKALEQVSDFERRANLRVIESGVLKGLNLEDIKRAGERLILQDGCTDFFKSIIGDENLNVNVHVLSYCWCADLIRSAFFAGGLNVLNVHTNEFTYENSLSTGEIVKKVESPFDKVQAFSNILQNYSNDRRNLTVYIGDTVGDLLCLLEADVGIVIGSSSSLRRLGRHFGVTFVPLFSGVVEKQKGCVEGNSTIWKGLSGILYTVSSWAEINAFVLGQ</sequence>
<comment type="caution">
    <text evidence="2">The sequence shown here is derived from an EMBL/GenBank/DDBJ whole genome shotgun (WGS) entry which is preliminary data.</text>
</comment>
<dbReference type="InterPro" id="IPR004305">
    <property type="entry name" value="Thiaminase-2/PQQC"/>
</dbReference>
<evidence type="ECO:0000259" key="1">
    <source>
        <dbReference type="Pfam" id="PF03070"/>
    </source>
</evidence>
<dbReference type="CDD" id="cd19368">
    <property type="entry name" value="TenA_C_AtTH2-like"/>
    <property type="match status" value="1"/>
</dbReference>
<protein>
    <recommendedName>
        <fullName evidence="1">Thiaminase-2/PQQC domain-containing protein</fullName>
    </recommendedName>
</protein>
<gene>
    <name evidence="2" type="ORF">ACH5RR_016218</name>
</gene>
<evidence type="ECO:0000313" key="3">
    <source>
        <dbReference type="Proteomes" id="UP001630127"/>
    </source>
</evidence>
<dbReference type="Pfam" id="PF03070">
    <property type="entry name" value="TENA_THI-4"/>
    <property type="match status" value="2"/>
</dbReference>
<reference evidence="2 3" key="1">
    <citation type="submission" date="2024-11" db="EMBL/GenBank/DDBJ databases">
        <title>A near-complete genome assembly of Cinchona calisaya.</title>
        <authorList>
            <person name="Lian D.C."/>
            <person name="Zhao X.W."/>
            <person name="Wei L."/>
        </authorList>
    </citation>
    <scope>NUCLEOTIDE SEQUENCE [LARGE SCALE GENOMIC DNA]</scope>
    <source>
        <tissue evidence="2">Nenye</tissue>
    </source>
</reference>
<dbReference type="InterPro" id="IPR023214">
    <property type="entry name" value="HAD_sf"/>
</dbReference>
<evidence type="ECO:0000313" key="2">
    <source>
        <dbReference type="EMBL" id="KAL3523384.1"/>
    </source>
</evidence>
<dbReference type="InterPro" id="IPR050967">
    <property type="entry name" value="Thiamine_Salvage_TenA"/>
</dbReference>
<dbReference type="Proteomes" id="UP001630127">
    <property type="component" value="Unassembled WGS sequence"/>
</dbReference>